<sequence length="174" mass="20157">MLCRHLFRTFCISNEFKHVQFGLHPHRLNVFLIKYGICTTNGLKMNQVTGKRLQKSCVQNFCMRHKSHKSFMDDEKLSDMESDEDDGNEIADEITLADVKNLPEDPDVPNGYKTKMLSEGEFVDILVEKSDVDQPTNTVTVRRVKVIKVFQQTTKKGKPKVAIRVWLKPFEVKR</sequence>
<evidence type="ECO:0000313" key="2">
    <source>
        <dbReference type="EMBL" id="WAR09302.1"/>
    </source>
</evidence>
<evidence type="ECO:0000259" key="1">
    <source>
        <dbReference type="Pfam" id="PF25818"/>
    </source>
</evidence>
<dbReference type="Proteomes" id="UP001164746">
    <property type="component" value="Chromosome 6"/>
</dbReference>
<reference evidence="2" key="1">
    <citation type="submission" date="2022-11" db="EMBL/GenBank/DDBJ databases">
        <title>Centuries of genome instability and evolution in soft-shell clam transmissible cancer (bioRxiv).</title>
        <authorList>
            <person name="Hart S.F.M."/>
            <person name="Yonemitsu M.A."/>
            <person name="Giersch R.M."/>
            <person name="Beal B.F."/>
            <person name="Arriagada G."/>
            <person name="Davis B.W."/>
            <person name="Ostrander E.A."/>
            <person name="Goff S.P."/>
            <person name="Metzger M.J."/>
        </authorList>
    </citation>
    <scope>NUCLEOTIDE SEQUENCE</scope>
    <source>
        <strain evidence="2">MELC-2E11</strain>
        <tissue evidence="2">Siphon/mantle</tissue>
    </source>
</reference>
<gene>
    <name evidence="2" type="ORF">MAR_019260</name>
</gene>
<dbReference type="EMBL" id="CP111017">
    <property type="protein sequence ID" value="WAR09302.1"/>
    <property type="molecule type" value="Genomic_DNA"/>
</dbReference>
<protein>
    <recommendedName>
        <fullName evidence="1">Mitochondrial transcription rescue factor 1 C-terminal domain-containing protein</fullName>
    </recommendedName>
</protein>
<dbReference type="Pfam" id="PF25818">
    <property type="entry name" value="MTRES1_C"/>
    <property type="match status" value="1"/>
</dbReference>
<organism evidence="2 3">
    <name type="scientific">Mya arenaria</name>
    <name type="common">Soft-shell clam</name>
    <dbReference type="NCBI Taxonomy" id="6604"/>
    <lineage>
        <taxon>Eukaryota</taxon>
        <taxon>Metazoa</taxon>
        <taxon>Spiralia</taxon>
        <taxon>Lophotrochozoa</taxon>
        <taxon>Mollusca</taxon>
        <taxon>Bivalvia</taxon>
        <taxon>Autobranchia</taxon>
        <taxon>Heteroconchia</taxon>
        <taxon>Euheterodonta</taxon>
        <taxon>Imparidentia</taxon>
        <taxon>Neoheterodontei</taxon>
        <taxon>Myida</taxon>
        <taxon>Myoidea</taxon>
        <taxon>Myidae</taxon>
        <taxon>Mya</taxon>
    </lineage>
</organism>
<evidence type="ECO:0000313" key="3">
    <source>
        <dbReference type="Proteomes" id="UP001164746"/>
    </source>
</evidence>
<feature type="domain" description="Mitochondrial transcription rescue factor 1 C-terminal" evidence="1">
    <location>
        <begin position="113"/>
        <end position="167"/>
    </location>
</feature>
<accession>A0ABY7EK41</accession>
<name>A0ABY7EK41_MYAAR</name>
<proteinExistence type="predicted"/>
<dbReference type="InterPro" id="IPR057896">
    <property type="entry name" value="MTRES1_C"/>
</dbReference>
<keyword evidence="3" id="KW-1185">Reference proteome</keyword>